<dbReference type="RefSeq" id="WP_248343498.1">
    <property type="nucleotide sequence ID" value="NZ_AP025592.1"/>
</dbReference>
<feature type="domain" description="Beta-ketoacyl-[acyl-carrier-protein] synthase III C-terminal" evidence="9">
    <location>
        <begin position="237"/>
        <end position="326"/>
    </location>
</feature>
<dbReference type="EC" id="2.3.1.180" evidence="8"/>
<evidence type="ECO:0000256" key="5">
    <source>
        <dbReference type="ARBA" id="ARBA00023098"/>
    </source>
</evidence>
<evidence type="ECO:0000259" key="10">
    <source>
        <dbReference type="Pfam" id="PF08545"/>
    </source>
</evidence>
<evidence type="ECO:0000256" key="8">
    <source>
        <dbReference type="HAMAP-Rule" id="MF_01815"/>
    </source>
</evidence>
<feature type="domain" description="Beta-ketoacyl-[acyl-carrier-protein] synthase III N-terminal" evidence="10">
    <location>
        <begin position="106"/>
        <end position="185"/>
    </location>
</feature>
<organism evidence="11 12">
    <name type="scientific">Anaeromyxobacter paludicola</name>
    <dbReference type="NCBI Taxonomy" id="2918171"/>
    <lineage>
        <taxon>Bacteria</taxon>
        <taxon>Pseudomonadati</taxon>
        <taxon>Myxococcota</taxon>
        <taxon>Myxococcia</taxon>
        <taxon>Myxococcales</taxon>
        <taxon>Cystobacterineae</taxon>
        <taxon>Anaeromyxobacteraceae</taxon>
        <taxon>Anaeromyxobacter</taxon>
    </lineage>
</organism>
<keyword evidence="8" id="KW-0963">Cytoplasm</keyword>
<keyword evidence="5 8" id="KW-0443">Lipid metabolism</keyword>
<dbReference type="Proteomes" id="UP001162734">
    <property type="component" value="Chromosome"/>
</dbReference>
<gene>
    <name evidence="11" type="primary">fabH-2</name>
    <name evidence="8" type="synonym">fabH</name>
    <name evidence="11" type="ORF">AMPC_00280</name>
</gene>
<dbReference type="HAMAP" id="MF_01815">
    <property type="entry name" value="FabH"/>
    <property type="match status" value="1"/>
</dbReference>
<protein>
    <recommendedName>
        <fullName evidence="8">Beta-ketoacyl-[acyl-carrier-protein] synthase III</fullName>
        <shortName evidence="8">Beta-ketoacyl-ACP synthase III</shortName>
        <shortName evidence="8">KAS III</shortName>
        <ecNumber evidence="8">2.3.1.180</ecNumber>
    </recommendedName>
    <alternativeName>
        <fullName evidence="8">3-oxoacyl-[acyl-carrier-protein] synthase 3</fullName>
    </alternativeName>
    <alternativeName>
        <fullName evidence="8">3-oxoacyl-[acyl-carrier-protein] synthase III</fullName>
    </alternativeName>
</protein>
<sequence>MRSLIVGTGSYSPEKVLTNADLEKIVDTNDQWIVERTGIRERHVAAESEATSDLAYAAAVKALEMAKVAPEDVDLIIVGTVTPDMSFPSTACLVQGRLGNKKAAAFDVSAACAGSLYALAVADRFVSTGMAKNALVIGADTLTRITDWTDRNTCILFGDGAGAMVLQPTDDPRRGILSVHLHADGSYGHILNMPGGGSRNPVSQKVIDERLPFIKMKGSEVYKVAVRALEEVCREALARNGVAASDLAQVIAHQANKRILDSTLHRLGVPEEKCWMNLEKYGNTSSASVPTTLDEANRAGRLRPGDALLMMAIGGGMAWGSALVRW</sequence>
<comment type="subunit">
    <text evidence="8">Homodimer.</text>
</comment>
<dbReference type="SUPFAM" id="SSF53901">
    <property type="entry name" value="Thiolase-like"/>
    <property type="match status" value="1"/>
</dbReference>
<dbReference type="NCBIfam" id="NF006829">
    <property type="entry name" value="PRK09352.1"/>
    <property type="match status" value="1"/>
</dbReference>
<evidence type="ECO:0000256" key="6">
    <source>
        <dbReference type="ARBA" id="ARBA00023160"/>
    </source>
</evidence>
<comment type="domain">
    <text evidence="8">The last Arg residue of the ACP-binding site is essential for the weak association between ACP/AcpP and FabH.</text>
</comment>
<keyword evidence="12" id="KW-1185">Reference proteome</keyword>
<dbReference type="EMBL" id="AP025592">
    <property type="protein sequence ID" value="BDG06915.1"/>
    <property type="molecule type" value="Genomic_DNA"/>
</dbReference>
<dbReference type="PANTHER" id="PTHR43091">
    <property type="entry name" value="3-OXOACYL-[ACYL-CARRIER-PROTEIN] SYNTHASE"/>
    <property type="match status" value="1"/>
</dbReference>
<feature type="active site" evidence="8">
    <location>
        <position position="253"/>
    </location>
</feature>
<feature type="region of interest" description="ACP-binding" evidence="8">
    <location>
        <begin position="254"/>
        <end position="258"/>
    </location>
</feature>
<evidence type="ECO:0000256" key="4">
    <source>
        <dbReference type="ARBA" id="ARBA00022832"/>
    </source>
</evidence>
<name>A0ABN6N4I0_9BACT</name>
<dbReference type="Gene3D" id="3.40.47.10">
    <property type="match status" value="1"/>
</dbReference>
<dbReference type="Pfam" id="PF08541">
    <property type="entry name" value="ACP_syn_III_C"/>
    <property type="match status" value="1"/>
</dbReference>
<keyword evidence="8" id="KW-0012">Acyltransferase</keyword>
<keyword evidence="6 8" id="KW-0275">Fatty acid biosynthesis</keyword>
<feature type="active site" evidence="8">
    <location>
        <position position="283"/>
    </location>
</feature>
<comment type="function">
    <text evidence="8">Catalyzes the condensation reaction of fatty acid synthesis by the addition to an acyl acceptor of two carbons from malonyl-ACP. Catalyzes the first condensation reaction which initiates fatty acid synthesis and may therefore play a role in governing the total rate of fatty acid production. Possesses both acetoacetyl-ACP synthase and acetyl transacylase activities. Its substrate specificity determines the biosynthesis of branched-chain and/or straight-chain of fatty acids.</text>
</comment>
<feature type="active site" evidence="8">
    <location>
        <position position="112"/>
    </location>
</feature>
<accession>A0ABN6N4I0</accession>
<dbReference type="Pfam" id="PF08545">
    <property type="entry name" value="ACP_syn_III"/>
    <property type="match status" value="1"/>
</dbReference>
<evidence type="ECO:0000313" key="11">
    <source>
        <dbReference type="EMBL" id="BDG06915.1"/>
    </source>
</evidence>
<keyword evidence="4 8" id="KW-0276">Fatty acid metabolism</keyword>
<keyword evidence="7 8" id="KW-0511">Multifunctional enzyme</keyword>
<comment type="pathway">
    <text evidence="8">Lipid metabolism; fatty acid biosynthesis.</text>
</comment>
<evidence type="ECO:0000256" key="2">
    <source>
        <dbReference type="ARBA" id="ARBA00022516"/>
    </source>
</evidence>
<comment type="catalytic activity">
    <reaction evidence="8">
        <text>malonyl-[ACP] + acetyl-CoA + H(+) = 3-oxobutanoyl-[ACP] + CO2 + CoA</text>
        <dbReference type="Rhea" id="RHEA:12080"/>
        <dbReference type="Rhea" id="RHEA-COMP:9623"/>
        <dbReference type="Rhea" id="RHEA-COMP:9625"/>
        <dbReference type="ChEBI" id="CHEBI:15378"/>
        <dbReference type="ChEBI" id="CHEBI:16526"/>
        <dbReference type="ChEBI" id="CHEBI:57287"/>
        <dbReference type="ChEBI" id="CHEBI:57288"/>
        <dbReference type="ChEBI" id="CHEBI:78449"/>
        <dbReference type="ChEBI" id="CHEBI:78450"/>
        <dbReference type="EC" id="2.3.1.180"/>
    </reaction>
</comment>
<comment type="subcellular location">
    <subcellularLocation>
        <location evidence="8">Cytoplasm</location>
    </subcellularLocation>
</comment>
<evidence type="ECO:0000256" key="1">
    <source>
        <dbReference type="ARBA" id="ARBA00008642"/>
    </source>
</evidence>
<keyword evidence="3 8" id="KW-0808">Transferase</keyword>
<dbReference type="PANTHER" id="PTHR43091:SF1">
    <property type="entry name" value="BETA-KETOACYL-[ACYL-CARRIER-PROTEIN] SYNTHASE III, CHLOROPLASTIC"/>
    <property type="match status" value="1"/>
</dbReference>
<dbReference type="CDD" id="cd00830">
    <property type="entry name" value="KAS_III"/>
    <property type="match status" value="1"/>
</dbReference>
<dbReference type="NCBIfam" id="TIGR00747">
    <property type="entry name" value="fabH"/>
    <property type="match status" value="1"/>
</dbReference>
<evidence type="ECO:0000256" key="7">
    <source>
        <dbReference type="ARBA" id="ARBA00023268"/>
    </source>
</evidence>
<proteinExistence type="inferred from homology"/>
<evidence type="ECO:0000313" key="12">
    <source>
        <dbReference type="Proteomes" id="UP001162734"/>
    </source>
</evidence>
<comment type="similarity">
    <text evidence="1 8">Belongs to the thiolase-like superfamily. FabH family.</text>
</comment>
<dbReference type="InterPro" id="IPR013747">
    <property type="entry name" value="ACP_syn_III_C"/>
</dbReference>
<dbReference type="InterPro" id="IPR004655">
    <property type="entry name" value="FabH"/>
</dbReference>
<keyword evidence="2 8" id="KW-0444">Lipid biosynthesis</keyword>
<evidence type="ECO:0000259" key="9">
    <source>
        <dbReference type="Pfam" id="PF08541"/>
    </source>
</evidence>
<dbReference type="InterPro" id="IPR016039">
    <property type="entry name" value="Thiolase-like"/>
</dbReference>
<evidence type="ECO:0000256" key="3">
    <source>
        <dbReference type="ARBA" id="ARBA00022679"/>
    </source>
</evidence>
<reference evidence="12" key="1">
    <citation type="journal article" date="2022" name="Int. J. Syst. Evol. Microbiol.">
        <title>Anaeromyxobacter oryzae sp. nov., Anaeromyxobacter diazotrophicus sp. nov. and Anaeromyxobacter paludicola sp. nov., isolated from paddy soils.</title>
        <authorList>
            <person name="Itoh H."/>
            <person name="Xu Z."/>
            <person name="Mise K."/>
            <person name="Masuda Y."/>
            <person name="Ushijima N."/>
            <person name="Hayakawa C."/>
            <person name="Shiratori Y."/>
            <person name="Senoo K."/>
        </authorList>
    </citation>
    <scope>NUCLEOTIDE SEQUENCE [LARGE SCALE GENOMIC DNA]</scope>
    <source>
        <strain evidence="12">Red630</strain>
    </source>
</reference>
<dbReference type="InterPro" id="IPR013751">
    <property type="entry name" value="ACP_syn_III_N"/>
</dbReference>